<organism evidence="2 3">
    <name type="scientific">Rhynchophorus ferrugineus</name>
    <name type="common">Red palm weevil</name>
    <name type="synonym">Curculio ferrugineus</name>
    <dbReference type="NCBI Taxonomy" id="354439"/>
    <lineage>
        <taxon>Eukaryota</taxon>
        <taxon>Metazoa</taxon>
        <taxon>Ecdysozoa</taxon>
        <taxon>Arthropoda</taxon>
        <taxon>Hexapoda</taxon>
        <taxon>Insecta</taxon>
        <taxon>Pterygota</taxon>
        <taxon>Neoptera</taxon>
        <taxon>Endopterygota</taxon>
        <taxon>Coleoptera</taxon>
        <taxon>Polyphaga</taxon>
        <taxon>Cucujiformia</taxon>
        <taxon>Curculionidae</taxon>
        <taxon>Dryophthorinae</taxon>
        <taxon>Rhynchophorus</taxon>
    </lineage>
</organism>
<evidence type="ECO:0000256" key="1">
    <source>
        <dbReference type="SAM" id="SignalP"/>
    </source>
</evidence>
<dbReference type="Proteomes" id="UP000625711">
    <property type="component" value="Unassembled WGS sequence"/>
</dbReference>
<evidence type="ECO:0000313" key="2">
    <source>
        <dbReference type="EMBL" id="KAF7280866.1"/>
    </source>
</evidence>
<accession>A0A834IK28</accession>
<dbReference type="SUPFAM" id="SSF57184">
    <property type="entry name" value="Growth factor receptor domain"/>
    <property type="match status" value="1"/>
</dbReference>
<dbReference type="OrthoDB" id="6236007at2759"/>
<keyword evidence="3" id="KW-1185">Reference proteome</keyword>
<gene>
    <name evidence="2" type="ORF">GWI33_005416</name>
</gene>
<sequence length="126" mass="14171">MLTSMCFVLFLVVLNIDLSMQEKCSPREEFVCNEKVCGDPKSGICNCRCAFGYYRDQATNQCIEKNCKHFGGPGPVIFCPQPNEIFVCEESVSSYCLEFGNICPCQCEKGFFRDPSSKTCVKQCPE</sequence>
<keyword evidence="1" id="KW-0732">Signal</keyword>
<comment type="caution">
    <text evidence="2">The sequence shown here is derived from an EMBL/GenBank/DDBJ whole genome shotgun (WGS) entry which is preliminary data.</text>
</comment>
<feature type="signal peptide" evidence="1">
    <location>
        <begin position="1"/>
        <end position="21"/>
    </location>
</feature>
<name>A0A834IK28_RHYFE</name>
<proteinExistence type="predicted"/>
<protein>
    <submittedName>
        <fullName evidence="2">Uncharacterized protein</fullName>
    </submittedName>
</protein>
<dbReference type="InterPro" id="IPR009030">
    <property type="entry name" value="Growth_fac_rcpt_cys_sf"/>
</dbReference>
<reference evidence="2" key="1">
    <citation type="submission" date="2020-08" db="EMBL/GenBank/DDBJ databases">
        <title>Genome sequencing and assembly of the red palm weevil Rhynchophorus ferrugineus.</title>
        <authorList>
            <person name="Dias G.B."/>
            <person name="Bergman C.M."/>
            <person name="Manee M."/>
        </authorList>
    </citation>
    <scope>NUCLEOTIDE SEQUENCE</scope>
    <source>
        <strain evidence="2">AA-2017</strain>
        <tissue evidence="2">Whole larva</tissue>
    </source>
</reference>
<dbReference type="EMBL" id="JAACXV010000271">
    <property type="protein sequence ID" value="KAF7280866.1"/>
    <property type="molecule type" value="Genomic_DNA"/>
</dbReference>
<evidence type="ECO:0000313" key="3">
    <source>
        <dbReference type="Proteomes" id="UP000625711"/>
    </source>
</evidence>
<feature type="chain" id="PRO_5032523248" evidence="1">
    <location>
        <begin position="22"/>
        <end position="126"/>
    </location>
</feature>
<dbReference type="AlphaFoldDB" id="A0A834IK28"/>